<feature type="transmembrane region" description="Helical" evidence="7">
    <location>
        <begin position="312"/>
        <end position="333"/>
    </location>
</feature>
<feature type="transmembrane region" description="Helical" evidence="7">
    <location>
        <begin position="249"/>
        <end position="274"/>
    </location>
</feature>
<keyword evidence="4 7" id="KW-0812">Transmembrane</keyword>
<evidence type="ECO:0000256" key="4">
    <source>
        <dbReference type="ARBA" id="ARBA00022692"/>
    </source>
</evidence>
<dbReference type="AlphaFoldDB" id="A0A895XL92"/>
<dbReference type="KEGG" id="nav:JQS30_10995"/>
<accession>A0A895XL92</accession>
<comment type="subcellular location">
    <subcellularLocation>
        <location evidence="1 7">Cell membrane</location>
        <topology evidence="1 7">Multi-pass membrane protein</topology>
    </subcellularLocation>
</comment>
<feature type="transmembrane region" description="Helical" evidence="7">
    <location>
        <begin position="206"/>
        <end position="228"/>
    </location>
</feature>
<dbReference type="PROSITE" id="PS50928">
    <property type="entry name" value="ABC_TM1"/>
    <property type="match status" value="1"/>
</dbReference>
<keyword evidence="3" id="KW-1003">Cell membrane</keyword>
<evidence type="ECO:0000256" key="3">
    <source>
        <dbReference type="ARBA" id="ARBA00022475"/>
    </source>
</evidence>
<evidence type="ECO:0000313" key="9">
    <source>
        <dbReference type="EMBL" id="QSB04323.1"/>
    </source>
</evidence>
<feature type="transmembrane region" description="Helical" evidence="7">
    <location>
        <begin position="122"/>
        <end position="151"/>
    </location>
</feature>
<sequence length="343" mass="37290">MTSIPPANAPTPDDDNAVDVIDDITSKEQVKARPKPRTEVPLASGGHRLRKLLTSRVASLAAIVIAVLWTIPTAGLFINSIRPEADIRSSGWWTFPFNPNVTLDTYNYVLYSTGSSGGLVNYFVNSLVITIPAVLFPVAFASMAAYALAWINFRGATWLFIGIFALQIVPIQMALIPLLSFFSQGLTIGELTVIPAWNLSGSQTFIQIWIAHTIFGLPLATFLLHNFVSELPRDVMEAARVDGASHSVIFRKIVLPLITPALASIAIFQFLWVWNDFLVGLVFGGGPATQPLTVRLADMAGTWGDGWTRLPAAAFISILIPLLVFALLQRFFVRGLLAGSVKG</sequence>
<dbReference type="InterPro" id="IPR000515">
    <property type="entry name" value="MetI-like"/>
</dbReference>
<evidence type="ECO:0000256" key="2">
    <source>
        <dbReference type="ARBA" id="ARBA00022448"/>
    </source>
</evidence>
<protein>
    <submittedName>
        <fullName evidence="9">Carbohydrate ABC transporter permease</fullName>
    </submittedName>
</protein>
<dbReference type="EMBL" id="CP070496">
    <property type="protein sequence ID" value="QSB04323.1"/>
    <property type="molecule type" value="Genomic_DNA"/>
</dbReference>
<name>A0A895XL92_9ACTN</name>
<gene>
    <name evidence="9" type="ORF">JQS30_10995</name>
</gene>
<dbReference type="Proteomes" id="UP000662939">
    <property type="component" value="Chromosome"/>
</dbReference>
<evidence type="ECO:0000259" key="8">
    <source>
        <dbReference type="PROSITE" id="PS50928"/>
    </source>
</evidence>
<evidence type="ECO:0000256" key="6">
    <source>
        <dbReference type="ARBA" id="ARBA00023136"/>
    </source>
</evidence>
<keyword evidence="5 7" id="KW-1133">Transmembrane helix</keyword>
<dbReference type="GO" id="GO:0005886">
    <property type="term" value="C:plasma membrane"/>
    <property type="evidence" value="ECO:0007669"/>
    <property type="project" value="UniProtKB-SubCell"/>
</dbReference>
<dbReference type="GO" id="GO:0055085">
    <property type="term" value="P:transmembrane transport"/>
    <property type="evidence" value="ECO:0007669"/>
    <property type="project" value="InterPro"/>
</dbReference>
<organism evidence="9 10">
    <name type="scientific">Natronoglycomyces albus</name>
    <dbReference type="NCBI Taxonomy" id="2811108"/>
    <lineage>
        <taxon>Bacteria</taxon>
        <taxon>Bacillati</taxon>
        <taxon>Actinomycetota</taxon>
        <taxon>Actinomycetes</taxon>
        <taxon>Glycomycetales</taxon>
        <taxon>Glycomycetaceae</taxon>
        <taxon>Natronoglycomyces</taxon>
    </lineage>
</organism>
<dbReference type="Pfam" id="PF00528">
    <property type="entry name" value="BPD_transp_1"/>
    <property type="match status" value="1"/>
</dbReference>
<comment type="similarity">
    <text evidence="7">Belongs to the binding-protein-dependent transport system permease family.</text>
</comment>
<proteinExistence type="inferred from homology"/>
<dbReference type="Gene3D" id="1.10.3720.10">
    <property type="entry name" value="MetI-like"/>
    <property type="match status" value="1"/>
</dbReference>
<keyword evidence="2 7" id="KW-0813">Transport</keyword>
<dbReference type="CDD" id="cd06261">
    <property type="entry name" value="TM_PBP2"/>
    <property type="match status" value="1"/>
</dbReference>
<evidence type="ECO:0000313" key="10">
    <source>
        <dbReference type="Proteomes" id="UP000662939"/>
    </source>
</evidence>
<dbReference type="PANTHER" id="PTHR43744">
    <property type="entry name" value="ABC TRANSPORTER PERMEASE PROTEIN MG189-RELATED-RELATED"/>
    <property type="match status" value="1"/>
</dbReference>
<keyword evidence="10" id="KW-1185">Reference proteome</keyword>
<keyword evidence="6 7" id="KW-0472">Membrane</keyword>
<feature type="domain" description="ABC transmembrane type-1" evidence="8">
    <location>
        <begin position="123"/>
        <end position="328"/>
    </location>
</feature>
<evidence type="ECO:0000256" key="5">
    <source>
        <dbReference type="ARBA" id="ARBA00022989"/>
    </source>
</evidence>
<dbReference type="SUPFAM" id="SSF161098">
    <property type="entry name" value="MetI-like"/>
    <property type="match status" value="1"/>
</dbReference>
<feature type="transmembrane region" description="Helical" evidence="7">
    <location>
        <begin position="57"/>
        <end position="78"/>
    </location>
</feature>
<dbReference type="PANTHER" id="PTHR43744:SF4">
    <property type="entry name" value="OSMOPROTECTIVE COMPOUNDS UPTAKE PERMEASE PROTEIN GGTD"/>
    <property type="match status" value="1"/>
</dbReference>
<evidence type="ECO:0000256" key="7">
    <source>
        <dbReference type="RuleBase" id="RU363032"/>
    </source>
</evidence>
<feature type="transmembrane region" description="Helical" evidence="7">
    <location>
        <begin position="158"/>
        <end position="186"/>
    </location>
</feature>
<evidence type="ECO:0000256" key="1">
    <source>
        <dbReference type="ARBA" id="ARBA00004651"/>
    </source>
</evidence>
<dbReference type="RefSeq" id="WP_213170320.1">
    <property type="nucleotide sequence ID" value="NZ_CP070496.1"/>
</dbReference>
<reference evidence="9" key="1">
    <citation type="submission" date="2021-02" db="EMBL/GenBank/DDBJ databases">
        <title>Natronoglycomyces albus gen. nov., sp. nov, a haloalkaliphilic actinobacterium from a soda solonchak soil.</title>
        <authorList>
            <person name="Sorokin D.Y."/>
            <person name="Khijniak T.V."/>
            <person name="Zakharycheva A.P."/>
            <person name="Boueva O.V."/>
            <person name="Ariskina E.V."/>
            <person name="Hahnke R.L."/>
            <person name="Bunk B."/>
            <person name="Sproer C."/>
            <person name="Schumann P."/>
            <person name="Evtushenko L.I."/>
            <person name="Kublanov I.V."/>
        </authorList>
    </citation>
    <scope>NUCLEOTIDE SEQUENCE</scope>
    <source>
        <strain evidence="9">DSM 106290</strain>
    </source>
</reference>
<dbReference type="InterPro" id="IPR035906">
    <property type="entry name" value="MetI-like_sf"/>
</dbReference>